<evidence type="ECO:0000256" key="4">
    <source>
        <dbReference type="ARBA" id="ARBA00023224"/>
    </source>
</evidence>
<evidence type="ECO:0000256" key="2">
    <source>
        <dbReference type="ARBA" id="ARBA00022741"/>
    </source>
</evidence>
<evidence type="ECO:0000256" key="1">
    <source>
        <dbReference type="ARBA" id="ARBA00022723"/>
    </source>
</evidence>
<dbReference type="GO" id="GO:0007188">
    <property type="term" value="P:adenylate cyclase-modulating G protein-coupled receptor signaling pathway"/>
    <property type="evidence" value="ECO:0007669"/>
    <property type="project" value="TreeGrafter"/>
</dbReference>
<dbReference type="GO" id="GO:0005525">
    <property type="term" value="F:GTP binding"/>
    <property type="evidence" value="ECO:0007669"/>
    <property type="project" value="UniProtKB-KW"/>
</dbReference>
<dbReference type="GO" id="GO:0005737">
    <property type="term" value="C:cytoplasm"/>
    <property type="evidence" value="ECO:0007669"/>
    <property type="project" value="TreeGrafter"/>
</dbReference>
<feature type="compositionally biased region" description="Low complexity" evidence="5">
    <location>
        <begin position="368"/>
        <end position="396"/>
    </location>
</feature>
<dbReference type="Gene3D" id="3.40.50.300">
    <property type="entry name" value="P-loop containing nucleotide triphosphate hydrolases"/>
    <property type="match status" value="1"/>
</dbReference>
<dbReference type="VEuPathDB" id="AmoebaDB:NAEGRDRAFT_81415"/>
<accession>D2VVS8</accession>
<dbReference type="RefSeq" id="XP_002671904.1">
    <property type="nucleotide sequence ID" value="XM_002671858.1"/>
</dbReference>
<dbReference type="Proteomes" id="UP000006671">
    <property type="component" value="Unassembled WGS sequence"/>
</dbReference>
<evidence type="ECO:0000256" key="5">
    <source>
        <dbReference type="SAM" id="MobiDB-lite"/>
    </source>
</evidence>
<name>D2VVS8_NAEGR</name>
<dbReference type="EMBL" id="GG738902">
    <property type="protein sequence ID" value="EFC39160.1"/>
    <property type="molecule type" value="Genomic_DNA"/>
</dbReference>
<dbReference type="KEGG" id="ngr:NAEGRDRAFT_81415"/>
<dbReference type="AlphaFoldDB" id="D2VVS8"/>
<keyword evidence="7" id="KW-1185">Reference proteome</keyword>
<dbReference type="InParanoid" id="D2VVS8"/>
<keyword evidence="3" id="KW-0342">GTP-binding</keyword>
<dbReference type="OMA" id="KQFLNQV"/>
<dbReference type="GO" id="GO:0005834">
    <property type="term" value="C:heterotrimeric G-protein complex"/>
    <property type="evidence" value="ECO:0007669"/>
    <property type="project" value="TreeGrafter"/>
</dbReference>
<organism evidence="7">
    <name type="scientific">Naegleria gruberi</name>
    <name type="common">Amoeba</name>
    <dbReference type="NCBI Taxonomy" id="5762"/>
    <lineage>
        <taxon>Eukaryota</taxon>
        <taxon>Discoba</taxon>
        <taxon>Heterolobosea</taxon>
        <taxon>Tetramitia</taxon>
        <taxon>Eutetramitia</taxon>
        <taxon>Vahlkampfiidae</taxon>
        <taxon>Naegleria</taxon>
    </lineage>
</organism>
<feature type="region of interest" description="Disordered" evidence="5">
    <location>
        <begin position="344"/>
        <end position="405"/>
    </location>
</feature>
<keyword evidence="2" id="KW-0547">Nucleotide-binding</keyword>
<dbReference type="GO" id="GO:0001664">
    <property type="term" value="F:G protein-coupled receptor binding"/>
    <property type="evidence" value="ECO:0007669"/>
    <property type="project" value="TreeGrafter"/>
</dbReference>
<dbReference type="InterPro" id="IPR001019">
    <property type="entry name" value="Gprotein_alpha_su"/>
</dbReference>
<evidence type="ECO:0000256" key="3">
    <source>
        <dbReference type="ARBA" id="ARBA00023134"/>
    </source>
</evidence>
<dbReference type="PANTHER" id="PTHR10218:SF302">
    <property type="entry name" value="GUANINE NUCLEOTIDE-BINDING PROTEIN ALPHA-5 SUBUNIT"/>
    <property type="match status" value="1"/>
</dbReference>
<protein>
    <submittedName>
        <fullName evidence="6">Predicted protein</fullName>
    </submittedName>
</protein>
<feature type="compositionally biased region" description="Low complexity" evidence="5">
    <location>
        <begin position="280"/>
        <end position="293"/>
    </location>
</feature>
<evidence type="ECO:0000313" key="6">
    <source>
        <dbReference type="EMBL" id="EFC39160.1"/>
    </source>
</evidence>
<dbReference type="GO" id="GO:0003924">
    <property type="term" value="F:GTPase activity"/>
    <property type="evidence" value="ECO:0007669"/>
    <property type="project" value="InterPro"/>
</dbReference>
<gene>
    <name evidence="6" type="ORF">NAEGRDRAFT_81415</name>
</gene>
<feature type="region of interest" description="Disordered" evidence="5">
    <location>
        <begin position="676"/>
        <end position="699"/>
    </location>
</feature>
<proteinExistence type="predicted"/>
<feature type="region of interest" description="Disordered" evidence="5">
    <location>
        <begin position="617"/>
        <end position="655"/>
    </location>
</feature>
<feature type="compositionally biased region" description="Basic and acidic residues" evidence="5">
    <location>
        <begin position="638"/>
        <end position="651"/>
    </location>
</feature>
<feature type="region of interest" description="Disordered" evidence="5">
    <location>
        <begin position="278"/>
        <end position="318"/>
    </location>
</feature>
<dbReference type="OrthoDB" id="10262525at2759"/>
<dbReference type="InterPro" id="IPR027417">
    <property type="entry name" value="P-loop_NTPase"/>
</dbReference>
<keyword evidence="1" id="KW-0479">Metal-binding</keyword>
<dbReference type="GO" id="GO:0046872">
    <property type="term" value="F:metal ion binding"/>
    <property type="evidence" value="ECO:0007669"/>
    <property type="project" value="UniProtKB-KW"/>
</dbReference>
<dbReference type="GO" id="GO:0031683">
    <property type="term" value="F:G-protein beta/gamma-subunit complex binding"/>
    <property type="evidence" value="ECO:0007669"/>
    <property type="project" value="InterPro"/>
</dbReference>
<dbReference type="PANTHER" id="PTHR10218">
    <property type="entry name" value="GTP-BINDING PROTEIN ALPHA SUBUNIT"/>
    <property type="match status" value="1"/>
</dbReference>
<keyword evidence="4" id="KW-0807">Transducer</keyword>
<dbReference type="GeneID" id="8858442"/>
<evidence type="ECO:0000313" key="7">
    <source>
        <dbReference type="Proteomes" id="UP000006671"/>
    </source>
</evidence>
<reference evidence="6 7" key="1">
    <citation type="journal article" date="2010" name="Cell">
        <title>The genome of Naegleria gruberi illuminates early eukaryotic versatility.</title>
        <authorList>
            <person name="Fritz-Laylin L.K."/>
            <person name="Prochnik S.E."/>
            <person name="Ginger M.L."/>
            <person name="Dacks J.B."/>
            <person name="Carpenter M.L."/>
            <person name="Field M.C."/>
            <person name="Kuo A."/>
            <person name="Paredez A."/>
            <person name="Chapman J."/>
            <person name="Pham J."/>
            <person name="Shu S."/>
            <person name="Neupane R."/>
            <person name="Cipriano M."/>
            <person name="Mancuso J."/>
            <person name="Tu H."/>
            <person name="Salamov A."/>
            <person name="Lindquist E."/>
            <person name="Shapiro H."/>
            <person name="Lucas S."/>
            <person name="Grigoriev I.V."/>
            <person name="Cande W.Z."/>
            <person name="Fulton C."/>
            <person name="Rokhsar D.S."/>
            <person name="Dawson S.C."/>
        </authorList>
    </citation>
    <scope>NUCLEOTIDE SEQUENCE [LARGE SCALE GENOMIC DNA]</scope>
    <source>
        <strain evidence="6 7">NEG-M</strain>
    </source>
</reference>
<sequence>MGQQMSRHGDEDQPFDYNLQQQQQQQQLHHLLLMGVSNSGKTSFCKMSNLLLGGSMSKNSLKFHEELLSSMFSWLLFIICVKKKIFNEIDYRFPSSKNLIDEKLLKIVKISIVEQCSNEAGAGENENGGEQGDASRCLLQQAIVKPELLWSDAGMMQQISMLWATETILHKIYTILYYNKISPELLYLFGNTQVGSIISGNVLDKNGNVNTVPKQPQWQHFEHFNYVITHCNQIAERLRRARKGFSDTELKSETEYLLASNMTRGFYESEIKIITERKSTSTTENATTSTSSSKKSKDSEKNALPQKPKPIIRSLHMIDSAGVRSDRKKWKKILLSKLYEESQPLTSSTTSSGKDKEKEEKKKKKSENTAPSSSSVNASSTPLNTTTDSNTSANSSEQNATSSKKPIKTQGVAILYFVSLTCYNQYSVDDILGLYGSTISITDSRTPGSPLVDKVLTLEKPVYESGSDASSNDKLISTLTSPTGSSVNVKHTDLLEKERAKKKTLKSPKFKPLIDSASSNFLSRHQSLQHNHLLTLKNQLIDSLEFFNRTVNMPELEHVPFILVFTKKESLKRKLVYCDLSDAYLSNLLSETPENFVRLDPFPEEIMQKRTSKIDPTTMPEKKETIQVSPQIPPPATPEKKSPIPSHLRDEDSVDSPVVCMEKVETFEEPKLSDQVIKPATTRNVTDESSSSLDESHSRQSSFIEVSIEASSGKTRRFQDNRCVSVSINLSTLEQQLESQRKQIKESLTHEQSEEGITQEMIDSCLKFNNPPERIIPLTEDDLKEPEQSIQVTDEYLELNTKYIIKQFLNQVSNDEKRNQIQIVTLDVFNREDMKKLLAELVNKSC</sequence>